<gene>
    <name evidence="1" type="ORF">ADL15_39425</name>
</gene>
<name>A0A101JG03_9ACTN</name>
<organism evidence="1 2">
    <name type="scientific">Actinoplanes awajinensis subsp. mycoplanecinus</name>
    <dbReference type="NCBI Taxonomy" id="135947"/>
    <lineage>
        <taxon>Bacteria</taxon>
        <taxon>Bacillati</taxon>
        <taxon>Actinomycetota</taxon>
        <taxon>Actinomycetes</taxon>
        <taxon>Micromonosporales</taxon>
        <taxon>Micromonosporaceae</taxon>
        <taxon>Actinoplanes</taxon>
    </lineage>
</organism>
<evidence type="ECO:0000313" key="1">
    <source>
        <dbReference type="EMBL" id="KUL25791.1"/>
    </source>
</evidence>
<evidence type="ECO:0000313" key="2">
    <source>
        <dbReference type="Proteomes" id="UP000053244"/>
    </source>
</evidence>
<comment type="caution">
    <text evidence="1">The sequence shown here is derived from an EMBL/GenBank/DDBJ whole genome shotgun (WGS) entry which is preliminary data.</text>
</comment>
<dbReference type="Proteomes" id="UP000053244">
    <property type="component" value="Unassembled WGS sequence"/>
</dbReference>
<proteinExistence type="predicted"/>
<protein>
    <submittedName>
        <fullName evidence="1">Uncharacterized protein</fullName>
    </submittedName>
</protein>
<keyword evidence="2" id="KW-1185">Reference proteome</keyword>
<reference evidence="1 2" key="1">
    <citation type="submission" date="2015-10" db="EMBL/GenBank/DDBJ databases">
        <authorList>
            <person name="Gilbert D.G."/>
        </authorList>
    </citation>
    <scope>NUCLEOTIDE SEQUENCE [LARGE SCALE GENOMIC DNA]</scope>
    <source>
        <strain evidence="1 2">NRRL B-16712</strain>
    </source>
</reference>
<sequence>MITLMPVLERWSADCPFWPAEQTDFYFAVPRMPTSQQVGAVVWTLIGRSVTADDLSITATDAVEAIEKYLACDDGDFAPGGLRMGDENVVIDPGCCVGLDEWRDWLRVIGGEVIDLGHDPDPLIEHRGPVVRVWRDGGQLPAGSVLGPDEPHIDIPRHILPNLLNAVQHDLAGFLTALHPWVQGIRSDLADALAAAMDRRLQISEPLGI</sequence>
<dbReference type="EMBL" id="LLZH01000310">
    <property type="protein sequence ID" value="KUL25791.1"/>
    <property type="molecule type" value="Genomic_DNA"/>
</dbReference>
<accession>A0A101JG03</accession>
<dbReference type="OrthoDB" id="581789at2"/>
<dbReference type="AlphaFoldDB" id="A0A101JG03"/>
<dbReference type="RefSeq" id="WP_067702804.1">
    <property type="nucleotide sequence ID" value="NZ_LLZH01000310.1"/>
</dbReference>